<accession>A0A161WRZ7</accession>
<dbReference type="EMBL" id="LNRQ01000003">
    <property type="protein sequence ID" value="KZN01435.1"/>
    <property type="molecule type" value="Genomic_DNA"/>
</dbReference>
<feature type="transmembrane region" description="Helical" evidence="1">
    <location>
        <begin position="42"/>
        <end position="61"/>
    </location>
</feature>
<dbReference type="Gramene" id="KZN01435">
    <property type="protein sequence ID" value="KZN01435"/>
    <property type="gene ID" value="DCAR_010189"/>
</dbReference>
<proteinExistence type="predicted"/>
<organism evidence="2">
    <name type="scientific">Daucus carota subsp. sativus</name>
    <name type="common">Carrot</name>
    <dbReference type="NCBI Taxonomy" id="79200"/>
    <lineage>
        <taxon>Eukaryota</taxon>
        <taxon>Viridiplantae</taxon>
        <taxon>Streptophyta</taxon>
        <taxon>Embryophyta</taxon>
        <taxon>Tracheophyta</taxon>
        <taxon>Spermatophyta</taxon>
        <taxon>Magnoliopsida</taxon>
        <taxon>eudicotyledons</taxon>
        <taxon>Gunneridae</taxon>
        <taxon>Pentapetalae</taxon>
        <taxon>asterids</taxon>
        <taxon>campanulids</taxon>
        <taxon>Apiales</taxon>
        <taxon>Apiaceae</taxon>
        <taxon>Apioideae</taxon>
        <taxon>Scandiceae</taxon>
        <taxon>Daucinae</taxon>
        <taxon>Daucus</taxon>
        <taxon>Daucus sect. Daucus</taxon>
    </lineage>
</organism>
<protein>
    <submittedName>
        <fullName evidence="2">Uncharacterized protein</fullName>
    </submittedName>
</protein>
<feature type="transmembrane region" description="Helical" evidence="1">
    <location>
        <begin position="68"/>
        <end position="91"/>
    </location>
</feature>
<keyword evidence="1" id="KW-0472">Membrane</keyword>
<evidence type="ECO:0000313" key="2">
    <source>
        <dbReference type="EMBL" id="KZN01435.1"/>
    </source>
</evidence>
<dbReference type="OMA" id="HSNCPRI"/>
<keyword evidence="1" id="KW-0812">Transmembrane</keyword>
<sequence>MPAVSPVQIQRFWIRQIISFCFTASIEIAVQSAQWPSPCSPLISWLALAISLAFAALFVATSIDASRFVVLIHVLEHLSVFFAATAFFIAISIPFPMYIKCVSWTVYVISLLAISVCHLY</sequence>
<dbReference type="PANTHER" id="PTHR34741:SF2">
    <property type="entry name" value="VESICLE TRANSPORT PROTEIN"/>
    <property type="match status" value="1"/>
</dbReference>
<evidence type="ECO:0000256" key="1">
    <source>
        <dbReference type="SAM" id="Phobius"/>
    </source>
</evidence>
<keyword evidence="1" id="KW-1133">Transmembrane helix</keyword>
<dbReference type="AlphaFoldDB" id="A0A161WRZ7"/>
<dbReference type="PANTHER" id="PTHR34741">
    <property type="entry name" value="IMAP FAMILY MEMBER 1, PUTATIVE-RELATED"/>
    <property type="match status" value="1"/>
</dbReference>
<reference evidence="2" key="1">
    <citation type="journal article" date="2016" name="Nat. Genet.">
        <title>A high-quality carrot genome assembly provides new insights into carotenoid accumulation and asterid genome evolution.</title>
        <authorList>
            <person name="Iorizzo M."/>
            <person name="Ellison S."/>
            <person name="Senalik D."/>
            <person name="Zeng P."/>
            <person name="Satapoomin P."/>
            <person name="Huang J."/>
            <person name="Bowman M."/>
            <person name="Iovene M."/>
            <person name="Sanseverino W."/>
            <person name="Cavagnaro P."/>
            <person name="Yildiz M."/>
            <person name="Macko-Podgorni A."/>
            <person name="Moranska E."/>
            <person name="Grzebelus E."/>
            <person name="Grzebelus D."/>
            <person name="Ashrafi H."/>
            <person name="Zheng Z."/>
            <person name="Cheng S."/>
            <person name="Spooner D."/>
            <person name="Van Deynze A."/>
            <person name="Simon P."/>
        </authorList>
    </citation>
    <scope>NUCLEOTIDE SEQUENCE [LARGE SCALE GENOMIC DNA]</scope>
    <source>
        <tissue evidence="2">Leaf</tissue>
    </source>
</reference>
<name>A0A161WRZ7_DAUCS</name>
<feature type="transmembrane region" description="Helical" evidence="1">
    <location>
        <begin position="97"/>
        <end position="119"/>
    </location>
</feature>
<feature type="transmembrane region" description="Helical" evidence="1">
    <location>
        <begin position="12"/>
        <end position="30"/>
    </location>
</feature>
<comment type="caution">
    <text evidence="2">The sequence shown here is derived from an EMBL/GenBank/DDBJ whole genome shotgun (WGS) entry which is preliminary data.</text>
</comment>
<gene>
    <name evidence="2" type="ORF">DCAR_010189</name>
</gene>